<comment type="caution">
    <text evidence="2">The sequence shown here is derived from an EMBL/GenBank/DDBJ whole genome shotgun (WGS) entry which is preliminary data.</text>
</comment>
<evidence type="ECO:0000313" key="2">
    <source>
        <dbReference type="EMBL" id="RDD67180.1"/>
    </source>
</evidence>
<gene>
    <name evidence="2" type="ORF">DU478_05430</name>
</gene>
<name>A0A369TPT6_9RHOB</name>
<reference evidence="2 3" key="1">
    <citation type="submission" date="2018-07" db="EMBL/GenBank/DDBJ databases">
        <title>Thalassococcus profundi sp. nov., a marine bacterium isolated from deep seawater of Okinawa Trough.</title>
        <authorList>
            <person name="Yu M."/>
        </authorList>
    </citation>
    <scope>NUCLEOTIDE SEQUENCE [LARGE SCALE GENOMIC DNA]</scope>
    <source>
        <strain evidence="2 3">WRAS1</strain>
    </source>
</reference>
<feature type="transmembrane region" description="Helical" evidence="1">
    <location>
        <begin position="538"/>
        <end position="559"/>
    </location>
</feature>
<sequence length="609" mass="67522">MNNSSQDIAVKQFRQIFTWPFVMSGKKSADEWFQACGKKLNGTGSKWVETSPAKLMPDTARVGKGDENQADRNMSEAADILTGFYEEAVYFHDFIRDSLYKKSDNVKTYQRPSLKRIEFSFGDELGRQCFSIPFTALHLYRSGVAILTLELVHESGPLTLAQCQTLVDRLRRAYPPFWFAPGMPALTPLAATLFETRHAAGLDDTDPPGIAARPLGLKRLQDRKSAQDALITEEFREPLFSWWRALLEPLAVVGNSADSVSGDTRKSEPLLRQVLDERIPLMTTIALQPDPSPAAAVSSISEGDWFRIAGADSAGDTSFPYHPCFLHTQSDALFYDRYLPFEGGDEDTATRLTFAGYHFAAVGSGGFFDSHLTEHVRRHYRHMQHLCLLEFATLLSISQRLCKALDLRDAGGDRAKSAFRQEILEIQNDFMDFTHRYHFTGVSNQLQARELFDRFRDSMELDARYYEIKAELDSAADLARAEEQRAATDAANNLTEVATVAAVIGVAAALTGMNVLFDEEAELFSLVSRFTPLTCANLAFDAMVFAATLLLTTLGASALFCKVATTTLRGYLTWIGFAAALLFLLGLAGFLSGIPSKSICSPPDAFQTM</sequence>
<organism evidence="2 3">
    <name type="scientific">Thalassococcus profundi</name>
    <dbReference type="NCBI Taxonomy" id="2282382"/>
    <lineage>
        <taxon>Bacteria</taxon>
        <taxon>Pseudomonadati</taxon>
        <taxon>Pseudomonadota</taxon>
        <taxon>Alphaproteobacteria</taxon>
        <taxon>Rhodobacterales</taxon>
        <taxon>Roseobacteraceae</taxon>
        <taxon>Thalassococcus</taxon>
    </lineage>
</organism>
<dbReference type="RefSeq" id="WP_114509928.1">
    <property type="nucleotide sequence ID" value="NZ_QPMK01000003.1"/>
</dbReference>
<feature type="transmembrane region" description="Helical" evidence="1">
    <location>
        <begin position="571"/>
        <end position="591"/>
    </location>
</feature>
<dbReference type="Proteomes" id="UP000253977">
    <property type="component" value="Unassembled WGS sequence"/>
</dbReference>
<evidence type="ECO:0000313" key="3">
    <source>
        <dbReference type="Proteomes" id="UP000253977"/>
    </source>
</evidence>
<keyword evidence="1" id="KW-0472">Membrane</keyword>
<evidence type="ECO:0000256" key="1">
    <source>
        <dbReference type="SAM" id="Phobius"/>
    </source>
</evidence>
<accession>A0A369TPT6</accession>
<keyword evidence="1" id="KW-1133">Transmembrane helix</keyword>
<dbReference type="AlphaFoldDB" id="A0A369TPT6"/>
<dbReference type="OrthoDB" id="7296482at2"/>
<keyword evidence="3" id="KW-1185">Reference proteome</keyword>
<dbReference type="EMBL" id="QPMK01000003">
    <property type="protein sequence ID" value="RDD67180.1"/>
    <property type="molecule type" value="Genomic_DNA"/>
</dbReference>
<keyword evidence="1" id="KW-0812">Transmembrane</keyword>
<protein>
    <submittedName>
        <fullName evidence="2">Uncharacterized protein</fullName>
    </submittedName>
</protein>
<proteinExistence type="predicted"/>